<reference evidence="2 3" key="1">
    <citation type="submission" date="2023-07" db="EMBL/GenBank/DDBJ databases">
        <title>Sorghum-associated microbial communities from plants grown in Nebraska, USA.</title>
        <authorList>
            <person name="Schachtman D."/>
        </authorList>
    </citation>
    <scope>NUCLEOTIDE SEQUENCE [LARGE SCALE GENOMIC DNA]</scope>
    <source>
        <strain evidence="2 3">4129</strain>
    </source>
</reference>
<protein>
    <recommendedName>
        <fullName evidence="4">Lipoprotein</fullName>
    </recommendedName>
</protein>
<keyword evidence="3" id="KW-1185">Reference proteome</keyword>
<keyword evidence="1" id="KW-0472">Membrane</keyword>
<dbReference type="EMBL" id="JAVDWQ010000008">
    <property type="protein sequence ID" value="MDR7210762.1"/>
    <property type="molecule type" value="Genomic_DNA"/>
</dbReference>
<feature type="transmembrane region" description="Helical" evidence="1">
    <location>
        <begin position="6"/>
        <end position="24"/>
    </location>
</feature>
<dbReference type="RefSeq" id="WP_310282108.1">
    <property type="nucleotide sequence ID" value="NZ_JAVDWQ010000008.1"/>
</dbReference>
<proteinExistence type="predicted"/>
<evidence type="ECO:0000313" key="2">
    <source>
        <dbReference type="EMBL" id="MDR7210762.1"/>
    </source>
</evidence>
<accession>A0ABU1Y954</accession>
<keyword evidence="1" id="KW-1133">Transmembrane helix</keyword>
<dbReference type="Proteomes" id="UP001269081">
    <property type="component" value="Unassembled WGS sequence"/>
</dbReference>
<keyword evidence="1" id="KW-0812">Transmembrane</keyword>
<organism evidence="2 3">
    <name type="scientific">Flavobacterium piscis</name>
    <dbReference type="NCBI Taxonomy" id="1114874"/>
    <lineage>
        <taxon>Bacteria</taxon>
        <taxon>Pseudomonadati</taxon>
        <taxon>Bacteroidota</taxon>
        <taxon>Flavobacteriia</taxon>
        <taxon>Flavobacteriales</taxon>
        <taxon>Flavobacteriaceae</taxon>
        <taxon>Flavobacterium</taxon>
    </lineage>
</organism>
<name>A0ABU1Y954_9FLAO</name>
<sequence>MKRQIQYFVFAIGLVINLFGCASFSKKKFKKQLENLKVENISKLEGNYSLNPIKSYTSSGETQVVGDSLKNNNAYQFMVNPNFGKKTELSHVLEENKYLLNLKFENANLLSIKVFQNSMIIKDTVLSGKYKKGMFYLDNKFLECSGIPYLFGGCRNNKRRIGLTKDDNLLINEAVNNEGALLFMFWAGSSYNITYEYRRKE</sequence>
<comment type="caution">
    <text evidence="2">The sequence shown here is derived from an EMBL/GenBank/DDBJ whole genome shotgun (WGS) entry which is preliminary data.</text>
</comment>
<evidence type="ECO:0000313" key="3">
    <source>
        <dbReference type="Proteomes" id="UP001269081"/>
    </source>
</evidence>
<evidence type="ECO:0000256" key="1">
    <source>
        <dbReference type="SAM" id="Phobius"/>
    </source>
</evidence>
<gene>
    <name evidence="2" type="ORF">J2W48_002712</name>
</gene>
<evidence type="ECO:0008006" key="4">
    <source>
        <dbReference type="Google" id="ProtNLM"/>
    </source>
</evidence>